<evidence type="ECO:0000256" key="2">
    <source>
        <dbReference type="ARBA" id="ARBA00022475"/>
    </source>
</evidence>
<dbReference type="RefSeq" id="WP_345346490.1">
    <property type="nucleotide sequence ID" value="NZ_BAABFB010000049.1"/>
</dbReference>
<evidence type="ECO:0000256" key="3">
    <source>
        <dbReference type="ARBA" id="ARBA00022692"/>
    </source>
</evidence>
<evidence type="ECO:0000256" key="1">
    <source>
        <dbReference type="ARBA" id="ARBA00004651"/>
    </source>
</evidence>
<reference evidence="9" key="1">
    <citation type="journal article" date="2019" name="Int. J. Syst. Evol. Microbiol.">
        <title>The Global Catalogue of Microorganisms (GCM) 10K type strain sequencing project: providing services to taxonomists for standard genome sequencing and annotation.</title>
        <authorList>
            <consortium name="The Broad Institute Genomics Platform"/>
            <consortium name="The Broad Institute Genome Sequencing Center for Infectious Disease"/>
            <person name="Wu L."/>
            <person name="Ma J."/>
        </authorList>
    </citation>
    <scope>NUCLEOTIDE SEQUENCE [LARGE SCALE GENOMIC DNA]</scope>
    <source>
        <strain evidence="9">JCM 32206</strain>
    </source>
</reference>
<feature type="domain" description="DUF3817" evidence="7">
    <location>
        <begin position="12"/>
        <end position="97"/>
    </location>
</feature>
<protein>
    <submittedName>
        <fullName evidence="8">DUF3817 domain-containing protein</fullName>
    </submittedName>
</protein>
<keyword evidence="9" id="KW-1185">Reference proteome</keyword>
<dbReference type="NCBIfam" id="TIGR03954">
    <property type="entry name" value="integ_memb_HG"/>
    <property type="match status" value="1"/>
</dbReference>
<dbReference type="Proteomes" id="UP001501183">
    <property type="component" value="Unassembled WGS sequence"/>
</dbReference>
<sequence length="125" mass="13543">MPTILDVSTPAKRFRLVAVWEAVTWAILLVAMFFKWVLGYEEAVRIPGMIHGVAAFIPFVIIALLTARSLKWSLGTTFWALVSSVPPFGSVIFERWAVNNGRLGELSATAGAAAPAAADRELDAV</sequence>
<proteinExistence type="predicted"/>
<feature type="transmembrane region" description="Helical" evidence="6">
    <location>
        <begin position="49"/>
        <end position="67"/>
    </location>
</feature>
<name>A0ABP8P7R2_9NOCA</name>
<dbReference type="PANTHER" id="PTHR40077:SF1">
    <property type="entry name" value="MEMBRANE PROTEIN"/>
    <property type="match status" value="1"/>
</dbReference>
<evidence type="ECO:0000259" key="7">
    <source>
        <dbReference type="Pfam" id="PF12823"/>
    </source>
</evidence>
<evidence type="ECO:0000256" key="4">
    <source>
        <dbReference type="ARBA" id="ARBA00022989"/>
    </source>
</evidence>
<accession>A0ABP8P7R2</accession>
<feature type="transmembrane region" description="Helical" evidence="6">
    <location>
        <begin position="16"/>
        <end position="37"/>
    </location>
</feature>
<dbReference type="InterPro" id="IPR023845">
    <property type="entry name" value="DUF3817_TM"/>
</dbReference>
<dbReference type="Pfam" id="PF12823">
    <property type="entry name" value="DUF3817"/>
    <property type="match status" value="1"/>
</dbReference>
<organism evidence="8 9">
    <name type="scientific">Rhodococcus olei</name>
    <dbReference type="NCBI Taxonomy" id="2161675"/>
    <lineage>
        <taxon>Bacteria</taxon>
        <taxon>Bacillati</taxon>
        <taxon>Actinomycetota</taxon>
        <taxon>Actinomycetes</taxon>
        <taxon>Mycobacteriales</taxon>
        <taxon>Nocardiaceae</taxon>
        <taxon>Rhodococcus</taxon>
    </lineage>
</organism>
<keyword evidence="3 6" id="KW-0812">Transmembrane</keyword>
<keyword evidence="5 6" id="KW-0472">Membrane</keyword>
<dbReference type="EMBL" id="BAABFB010000049">
    <property type="protein sequence ID" value="GAA4481772.1"/>
    <property type="molecule type" value="Genomic_DNA"/>
</dbReference>
<comment type="subcellular location">
    <subcellularLocation>
        <location evidence="1">Cell membrane</location>
        <topology evidence="1">Multi-pass membrane protein</topology>
    </subcellularLocation>
</comment>
<gene>
    <name evidence="8" type="ORF">GCM10023094_30610</name>
</gene>
<keyword evidence="2" id="KW-1003">Cell membrane</keyword>
<evidence type="ECO:0000256" key="6">
    <source>
        <dbReference type="SAM" id="Phobius"/>
    </source>
</evidence>
<comment type="caution">
    <text evidence="8">The sequence shown here is derived from an EMBL/GenBank/DDBJ whole genome shotgun (WGS) entry which is preliminary data.</text>
</comment>
<evidence type="ECO:0000256" key="5">
    <source>
        <dbReference type="ARBA" id="ARBA00023136"/>
    </source>
</evidence>
<evidence type="ECO:0000313" key="9">
    <source>
        <dbReference type="Proteomes" id="UP001501183"/>
    </source>
</evidence>
<evidence type="ECO:0000313" key="8">
    <source>
        <dbReference type="EMBL" id="GAA4481772.1"/>
    </source>
</evidence>
<dbReference type="PANTHER" id="PTHR40077">
    <property type="entry name" value="MEMBRANE PROTEIN-RELATED"/>
    <property type="match status" value="1"/>
</dbReference>
<keyword evidence="4 6" id="KW-1133">Transmembrane helix</keyword>